<dbReference type="Proteomes" id="UP001597308">
    <property type="component" value="Unassembled WGS sequence"/>
</dbReference>
<evidence type="ECO:0000256" key="7">
    <source>
        <dbReference type="ARBA" id="ARBA00022927"/>
    </source>
</evidence>
<evidence type="ECO:0000256" key="8">
    <source>
        <dbReference type="ARBA" id="ARBA00022989"/>
    </source>
</evidence>
<evidence type="ECO:0000256" key="1">
    <source>
        <dbReference type="ARBA" id="ARBA00004383"/>
    </source>
</evidence>
<dbReference type="Gene3D" id="3.30.1150.10">
    <property type="match status" value="1"/>
</dbReference>
<feature type="compositionally biased region" description="Low complexity" evidence="10">
    <location>
        <begin position="152"/>
        <end position="173"/>
    </location>
</feature>
<dbReference type="InterPro" id="IPR006260">
    <property type="entry name" value="TonB/TolA_C"/>
</dbReference>
<evidence type="ECO:0000256" key="2">
    <source>
        <dbReference type="ARBA" id="ARBA00006555"/>
    </source>
</evidence>
<comment type="caution">
    <text evidence="12">The sequence shown here is derived from an EMBL/GenBank/DDBJ whole genome shotgun (WGS) entry which is preliminary data.</text>
</comment>
<reference evidence="13" key="1">
    <citation type="journal article" date="2019" name="Int. J. Syst. Evol. Microbiol.">
        <title>The Global Catalogue of Microorganisms (GCM) 10K type strain sequencing project: providing services to taxonomists for standard genome sequencing and annotation.</title>
        <authorList>
            <consortium name="The Broad Institute Genomics Platform"/>
            <consortium name="The Broad Institute Genome Sequencing Center for Infectious Disease"/>
            <person name="Wu L."/>
            <person name="Ma J."/>
        </authorList>
    </citation>
    <scope>NUCLEOTIDE SEQUENCE [LARGE SCALE GENOMIC DNA]</scope>
    <source>
        <strain evidence="13">KCTC 23707</strain>
    </source>
</reference>
<dbReference type="PANTHER" id="PTHR33446:SF2">
    <property type="entry name" value="PROTEIN TONB"/>
    <property type="match status" value="1"/>
</dbReference>
<dbReference type="Pfam" id="PF03544">
    <property type="entry name" value="TonB_C"/>
    <property type="match status" value="1"/>
</dbReference>
<evidence type="ECO:0000256" key="9">
    <source>
        <dbReference type="ARBA" id="ARBA00023136"/>
    </source>
</evidence>
<feature type="compositionally biased region" description="Low complexity" evidence="10">
    <location>
        <begin position="181"/>
        <end position="191"/>
    </location>
</feature>
<dbReference type="RefSeq" id="WP_378799422.1">
    <property type="nucleotide sequence ID" value="NZ_JBHUER010000007.1"/>
</dbReference>
<accession>A0ABW4K7C8</accession>
<dbReference type="NCBIfam" id="TIGR01352">
    <property type="entry name" value="tonB_Cterm"/>
    <property type="match status" value="1"/>
</dbReference>
<gene>
    <name evidence="12" type="ORF">ACFSCV_09935</name>
</gene>
<feature type="domain" description="TonB C-terminal" evidence="11">
    <location>
        <begin position="196"/>
        <end position="284"/>
    </location>
</feature>
<evidence type="ECO:0000259" key="11">
    <source>
        <dbReference type="PROSITE" id="PS52015"/>
    </source>
</evidence>
<evidence type="ECO:0000256" key="4">
    <source>
        <dbReference type="ARBA" id="ARBA00022475"/>
    </source>
</evidence>
<evidence type="ECO:0000256" key="3">
    <source>
        <dbReference type="ARBA" id="ARBA00022448"/>
    </source>
</evidence>
<comment type="similarity">
    <text evidence="2">Belongs to the TonB family.</text>
</comment>
<evidence type="ECO:0000256" key="10">
    <source>
        <dbReference type="SAM" id="MobiDB-lite"/>
    </source>
</evidence>
<feature type="compositionally biased region" description="Acidic residues" evidence="10">
    <location>
        <begin position="96"/>
        <end position="122"/>
    </location>
</feature>
<dbReference type="PROSITE" id="PS52015">
    <property type="entry name" value="TONB_CTD"/>
    <property type="match status" value="1"/>
</dbReference>
<comment type="subcellular location">
    <subcellularLocation>
        <location evidence="1">Cell inner membrane</location>
        <topology evidence="1">Single-pass membrane protein</topology>
        <orientation evidence="1">Periplasmic side</orientation>
    </subcellularLocation>
</comment>
<keyword evidence="13" id="KW-1185">Reference proteome</keyword>
<keyword evidence="8" id="KW-1133">Transmembrane helix</keyword>
<keyword evidence="5" id="KW-0997">Cell inner membrane</keyword>
<organism evidence="12 13">
    <name type="scientific">Methylopila henanensis</name>
    <dbReference type="NCBI Taxonomy" id="873516"/>
    <lineage>
        <taxon>Bacteria</taxon>
        <taxon>Pseudomonadati</taxon>
        <taxon>Pseudomonadota</taxon>
        <taxon>Alphaproteobacteria</taxon>
        <taxon>Hyphomicrobiales</taxon>
        <taxon>Methylopilaceae</taxon>
        <taxon>Methylopila</taxon>
    </lineage>
</organism>
<keyword evidence="4" id="KW-1003">Cell membrane</keyword>
<dbReference type="PANTHER" id="PTHR33446">
    <property type="entry name" value="PROTEIN TONB-RELATED"/>
    <property type="match status" value="1"/>
</dbReference>
<evidence type="ECO:0000313" key="13">
    <source>
        <dbReference type="Proteomes" id="UP001597308"/>
    </source>
</evidence>
<protein>
    <submittedName>
        <fullName evidence="12">Energy transducer TonB</fullName>
    </submittedName>
</protein>
<name>A0ABW4K7C8_9HYPH</name>
<keyword evidence="6" id="KW-0812">Transmembrane</keyword>
<evidence type="ECO:0000256" key="5">
    <source>
        <dbReference type="ARBA" id="ARBA00022519"/>
    </source>
</evidence>
<dbReference type="InterPro" id="IPR051045">
    <property type="entry name" value="TonB-dependent_transducer"/>
</dbReference>
<keyword evidence="7" id="KW-0653">Protein transport</keyword>
<dbReference type="SUPFAM" id="SSF74653">
    <property type="entry name" value="TolA/TonB C-terminal domain"/>
    <property type="match status" value="1"/>
</dbReference>
<dbReference type="InterPro" id="IPR037682">
    <property type="entry name" value="TonB_C"/>
</dbReference>
<evidence type="ECO:0000313" key="12">
    <source>
        <dbReference type="EMBL" id="MFD1703323.1"/>
    </source>
</evidence>
<keyword evidence="9" id="KW-0472">Membrane</keyword>
<feature type="region of interest" description="Disordered" evidence="10">
    <location>
        <begin position="80"/>
        <end position="194"/>
    </location>
</feature>
<proteinExistence type="inferred from homology"/>
<keyword evidence="3" id="KW-0813">Transport</keyword>
<sequence length="284" mass="29389">MGRTASIGASASDHGVLRWTGAALCVVALHAGAAWWALSSPPIALPSGPPPAVMIDLAPLPEAIATDAEQSAPDEVFAEAAEAATASRSDAVPDAAETEELEEVAEASAEDAVEPDLLELETVEVPLPTGRPDIPVTAEAPAPRPKPKRPRAQPSAPSAPRQASADRQQASAPVALSDRTAASASASGAAGESPVTWQARLMAHLERRKLYPSAARARGETGTAYVRFRIDGEGNVLSVSLVRSSGHSELDQAVLALVRRASPVPSPPPQARRTITAPVQFSVR</sequence>
<evidence type="ECO:0000256" key="6">
    <source>
        <dbReference type="ARBA" id="ARBA00022692"/>
    </source>
</evidence>
<dbReference type="EMBL" id="JBHUER010000007">
    <property type="protein sequence ID" value="MFD1703323.1"/>
    <property type="molecule type" value="Genomic_DNA"/>
</dbReference>